<dbReference type="Gene3D" id="3.20.20.220">
    <property type="match status" value="1"/>
</dbReference>
<dbReference type="GO" id="GO:0005829">
    <property type="term" value="C:cytosol"/>
    <property type="evidence" value="ECO:0007669"/>
    <property type="project" value="TreeGrafter"/>
</dbReference>
<dbReference type="InterPro" id="IPR003171">
    <property type="entry name" value="Mehydrof_redctse-like"/>
</dbReference>
<dbReference type="GO" id="GO:0035999">
    <property type="term" value="P:tetrahydrofolate interconversion"/>
    <property type="evidence" value="ECO:0007669"/>
    <property type="project" value="UniProtKB-UniPathway"/>
</dbReference>
<dbReference type="AlphaFoldDB" id="A0A7C4RQD7"/>
<proteinExistence type="inferred from homology"/>
<evidence type="ECO:0000256" key="4">
    <source>
        <dbReference type="ARBA" id="ARBA00022630"/>
    </source>
</evidence>
<evidence type="ECO:0000256" key="9">
    <source>
        <dbReference type="RuleBase" id="RU003862"/>
    </source>
</evidence>
<evidence type="ECO:0000256" key="1">
    <source>
        <dbReference type="ARBA" id="ARBA00001974"/>
    </source>
</evidence>
<reference evidence="10" key="1">
    <citation type="journal article" date="2020" name="mSystems">
        <title>Genome- and Community-Level Interaction Insights into Carbon Utilization and Element Cycling Functions of Hydrothermarchaeota in Hydrothermal Sediment.</title>
        <authorList>
            <person name="Zhou Z."/>
            <person name="Liu Y."/>
            <person name="Xu W."/>
            <person name="Pan J."/>
            <person name="Luo Z.H."/>
            <person name="Li M."/>
        </authorList>
    </citation>
    <scope>NUCLEOTIDE SEQUENCE [LARGE SCALE GENOMIC DNA]</scope>
    <source>
        <strain evidence="10">SpSt-477</strain>
    </source>
</reference>
<dbReference type="SUPFAM" id="SSF51730">
    <property type="entry name" value="FAD-linked oxidoreductase"/>
    <property type="match status" value="1"/>
</dbReference>
<dbReference type="GO" id="GO:0009086">
    <property type="term" value="P:methionine biosynthetic process"/>
    <property type="evidence" value="ECO:0007669"/>
    <property type="project" value="TreeGrafter"/>
</dbReference>
<gene>
    <name evidence="10" type="ORF">ENS29_08965</name>
</gene>
<evidence type="ECO:0000256" key="2">
    <source>
        <dbReference type="ARBA" id="ARBA00004777"/>
    </source>
</evidence>
<dbReference type="PANTHER" id="PTHR45754:SF3">
    <property type="entry name" value="METHYLENETETRAHYDROFOLATE REDUCTASE (NADPH)"/>
    <property type="match status" value="1"/>
</dbReference>
<evidence type="ECO:0000256" key="6">
    <source>
        <dbReference type="ARBA" id="ARBA00023002"/>
    </source>
</evidence>
<comment type="caution">
    <text evidence="10">The sequence shown here is derived from an EMBL/GenBank/DDBJ whole genome shotgun (WGS) entry which is preliminary data.</text>
</comment>
<evidence type="ECO:0000256" key="7">
    <source>
        <dbReference type="ARBA" id="ARBA00034478"/>
    </source>
</evidence>
<evidence type="ECO:0000256" key="8">
    <source>
        <dbReference type="ARBA" id="ARBA00048628"/>
    </source>
</evidence>
<comment type="pathway">
    <text evidence="2 9">One-carbon metabolism; tetrahydrofolate interconversion.</text>
</comment>
<comment type="similarity">
    <text evidence="3 9">Belongs to the methylenetetrahydrofolate reductase family.</text>
</comment>
<keyword evidence="6 9" id="KW-0560">Oxidoreductase</keyword>
<dbReference type="Pfam" id="PF02219">
    <property type="entry name" value="MTHFR"/>
    <property type="match status" value="1"/>
</dbReference>
<accession>A0A7C4RQD7</accession>
<dbReference type="GO" id="GO:0071949">
    <property type="term" value="F:FAD binding"/>
    <property type="evidence" value="ECO:0007669"/>
    <property type="project" value="TreeGrafter"/>
</dbReference>
<name>A0A7C4RQD7_9BACT</name>
<evidence type="ECO:0000256" key="3">
    <source>
        <dbReference type="ARBA" id="ARBA00006743"/>
    </source>
</evidence>
<dbReference type="PANTHER" id="PTHR45754">
    <property type="entry name" value="METHYLENETETRAHYDROFOLATE REDUCTASE"/>
    <property type="match status" value="1"/>
</dbReference>
<dbReference type="CDD" id="cd00537">
    <property type="entry name" value="MTHFR"/>
    <property type="match status" value="1"/>
</dbReference>
<comment type="catalytic activity">
    <reaction evidence="8">
        <text>(6S)-5-methyl-5,6,7,8-tetrahydrofolate + NAD(+) = (6R)-5,10-methylene-5,6,7,8-tetrahydrofolate + NADH + H(+)</text>
        <dbReference type="Rhea" id="RHEA:19821"/>
        <dbReference type="ChEBI" id="CHEBI:15378"/>
        <dbReference type="ChEBI" id="CHEBI:15636"/>
        <dbReference type="ChEBI" id="CHEBI:18608"/>
        <dbReference type="ChEBI" id="CHEBI:57540"/>
        <dbReference type="ChEBI" id="CHEBI:57945"/>
        <dbReference type="EC" id="1.5.1.54"/>
    </reaction>
    <physiologicalReaction direction="right-to-left" evidence="8">
        <dbReference type="Rhea" id="RHEA:19823"/>
    </physiologicalReaction>
</comment>
<comment type="pathway">
    <text evidence="7">Amino-acid biosynthesis; L-methionine biosynthesis via de novo pathway.</text>
</comment>
<organism evidence="10">
    <name type="scientific">Desulfatirhabdium butyrativorans</name>
    <dbReference type="NCBI Taxonomy" id="340467"/>
    <lineage>
        <taxon>Bacteria</taxon>
        <taxon>Pseudomonadati</taxon>
        <taxon>Thermodesulfobacteriota</taxon>
        <taxon>Desulfobacteria</taxon>
        <taxon>Desulfobacterales</taxon>
        <taxon>Desulfatirhabdiaceae</taxon>
        <taxon>Desulfatirhabdium</taxon>
    </lineage>
</organism>
<dbReference type="GO" id="GO:0106312">
    <property type="term" value="F:methylenetetrahydrofolate reductase (NADH) activity"/>
    <property type="evidence" value="ECO:0007669"/>
    <property type="project" value="UniProtKB-EC"/>
</dbReference>
<evidence type="ECO:0000256" key="5">
    <source>
        <dbReference type="ARBA" id="ARBA00022827"/>
    </source>
</evidence>
<comment type="cofactor">
    <cofactor evidence="1 9">
        <name>FAD</name>
        <dbReference type="ChEBI" id="CHEBI:57692"/>
    </cofactor>
</comment>
<dbReference type="UniPathway" id="UPA00193"/>
<dbReference type="InterPro" id="IPR029041">
    <property type="entry name" value="FAD-linked_oxidoreductase-like"/>
</dbReference>
<sequence>MKTESVLEQVLRSGNFAVTSECGPPRGAVPAKILEKAKMLGDFVDAVNVTDNQTAMVRMSSFAASVFLRQAGLHPILQMVTRDRNRLAMQADIIGAYSHGINTMLCLSGDHPKFGDHPMAAAVHDIDSIQFIQMVRKMRDEGKFQGGADIENPPKMFIGAAANPFADPFELRVARLAKKVAAGVDFIQTQCIFNLDKFELWMEGVRKRKLHEKCYILAGVTPIKTVGMARYMKNKVPGMDVPQHIVDRMAATPKEKQADEGITICVEMIQRLRQIEGVAGIHLMAIEWEHKVPEIVQKAGLYPRPNIQ</sequence>
<evidence type="ECO:0000313" key="10">
    <source>
        <dbReference type="EMBL" id="HGU32973.1"/>
    </source>
</evidence>
<protein>
    <recommendedName>
        <fullName evidence="9">Methylenetetrahydrofolate reductase</fullName>
    </recommendedName>
</protein>
<keyword evidence="4 9" id="KW-0285">Flavoprotein</keyword>
<dbReference type="EMBL" id="DSUH01000210">
    <property type="protein sequence ID" value="HGU32973.1"/>
    <property type="molecule type" value="Genomic_DNA"/>
</dbReference>
<keyword evidence="5 9" id="KW-0274">FAD</keyword>